<dbReference type="AlphaFoldDB" id="A0A212F1R8"/>
<dbReference type="KEGG" id="dpl:KGM_203165"/>
<keyword evidence="3" id="KW-1185">Reference proteome</keyword>
<dbReference type="EMBL" id="AGBW02010827">
    <property type="protein sequence ID" value="OWR47676.1"/>
    <property type="molecule type" value="Genomic_DNA"/>
</dbReference>
<comment type="caution">
    <text evidence="2">The sequence shown here is derived from an EMBL/GenBank/DDBJ whole genome shotgun (WGS) entry which is preliminary data.</text>
</comment>
<name>A0A212F1R8_DANPL</name>
<evidence type="ECO:0000256" key="1">
    <source>
        <dbReference type="SAM" id="SignalP"/>
    </source>
</evidence>
<dbReference type="Proteomes" id="UP000007151">
    <property type="component" value="Unassembled WGS sequence"/>
</dbReference>
<gene>
    <name evidence="2" type="ORF">KGM_203165</name>
</gene>
<dbReference type="InParanoid" id="A0A212F1R8"/>
<proteinExistence type="predicted"/>
<protein>
    <submittedName>
        <fullName evidence="2">Uncharacterized protein</fullName>
    </submittedName>
</protein>
<evidence type="ECO:0000313" key="3">
    <source>
        <dbReference type="Proteomes" id="UP000007151"/>
    </source>
</evidence>
<reference evidence="2 3" key="1">
    <citation type="journal article" date="2011" name="Cell">
        <title>The monarch butterfly genome yields insights into long-distance migration.</title>
        <authorList>
            <person name="Zhan S."/>
            <person name="Merlin C."/>
            <person name="Boore J.L."/>
            <person name="Reppert S.M."/>
        </authorList>
    </citation>
    <scope>NUCLEOTIDE SEQUENCE [LARGE SCALE GENOMIC DNA]</scope>
    <source>
        <strain evidence="2">F-2</strain>
    </source>
</reference>
<feature type="chain" id="PRO_5013233611" evidence="1">
    <location>
        <begin position="28"/>
        <end position="166"/>
    </location>
</feature>
<dbReference type="eggNOG" id="ENOG502T7IE">
    <property type="taxonomic scope" value="Eukaryota"/>
</dbReference>
<organism evidence="2 3">
    <name type="scientific">Danaus plexippus plexippus</name>
    <dbReference type="NCBI Taxonomy" id="278856"/>
    <lineage>
        <taxon>Eukaryota</taxon>
        <taxon>Metazoa</taxon>
        <taxon>Ecdysozoa</taxon>
        <taxon>Arthropoda</taxon>
        <taxon>Hexapoda</taxon>
        <taxon>Insecta</taxon>
        <taxon>Pterygota</taxon>
        <taxon>Neoptera</taxon>
        <taxon>Endopterygota</taxon>
        <taxon>Lepidoptera</taxon>
        <taxon>Glossata</taxon>
        <taxon>Ditrysia</taxon>
        <taxon>Papilionoidea</taxon>
        <taxon>Nymphalidae</taxon>
        <taxon>Danainae</taxon>
        <taxon>Danaini</taxon>
        <taxon>Danaina</taxon>
        <taxon>Danaus</taxon>
        <taxon>Danaus</taxon>
    </lineage>
</organism>
<keyword evidence="1" id="KW-0732">Signal</keyword>
<accession>A0A212F1R8</accession>
<sequence>MEESNSKMYRQSILGLTLVITLCNVNAQAESGYMNENSQREVRSIALAEEILHSLISNGLGGLKPIIHMIRTQVREIVLDLFFQLIKFLRSILHEYKIMIFKRLGNYTLSDVFHFLFDGVFEFVGGNEIGVNLGDGSLADASISEQNAEFPNPMLLERLIRVGDKK</sequence>
<feature type="signal peptide" evidence="1">
    <location>
        <begin position="1"/>
        <end position="27"/>
    </location>
</feature>
<evidence type="ECO:0000313" key="2">
    <source>
        <dbReference type="EMBL" id="OWR47676.1"/>
    </source>
</evidence>